<evidence type="ECO:0000256" key="1">
    <source>
        <dbReference type="SAM" id="MobiDB-lite"/>
    </source>
</evidence>
<accession>A0A4V6YXT0</accession>
<sequence length="82" mass="8896">MTLSGPCRPAHIPLTAESRVITQGFGTVEDRSWLIESLVFSLTSQGMSFAFNLATDIKPPKGKGGKKSGKKKDDGIGYFYKT</sequence>
<protein>
    <submittedName>
        <fullName evidence="2">Uncharacterized protein</fullName>
    </submittedName>
</protein>
<proteinExistence type="predicted"/>
<reference evidence="2 3" key="1">
    <citation type="submission" date="2019-05" db="EMBL/GenBank/DDBJ databases">
        <authorList>
            <consortium name="Pathogen Informatics"/>
        </authorList>
    </citation>
    <scope>NUCLEOTIDE SEQUENCE [LARGE SCALE GENOMIC DNA]</scope>
    <source>
        <strain evidence="2 3">NCTC12971</strain>
    </source>
</reference>
<evidence type="ECO:0000313" key="3">
    <source>
        <dbReference type="Proteomes" id="UP000307968"/>
    </source>
</evidence>
<dbReference type="AlphaFoldDB" id="A0A4V6YXT0"/>
<dbReference type="EMBL" id="LR590463">
    <property type="protein sequence ID" value="VTP62203.1"/>
    <property type="molecule type" value="Genomic_DNA"/>
</dbReference>
<gene>
    <name evidence="2" type="ORF">NCTC12971_02515</name>
</gene>
<organism evidence="2 3">
    <name type="scientific">Serratia rubidaea</name>
    <name type="common">Serratia marinorubra</name>
    <dbReference type="NCBI Taxonomy" id="61652"/>
    <lineage>
        <taxon>Bacteria</taxon>
        <taxon>Pseudomonadati</taxon>
        <taxon>Pseudomonadota</taxon>
        <taxon>Gammaproteobacteria</taxon>
        <taxon>Enterobacterales</taxon>
        <taxon>Yersiniaceae</taxon>
        <taxon>Serratia</taxon>
    </lineage>
</organism>
<name>A0A4V6YXT0_SERRU</name>
<feature type="compositionally biased region" description="Basic residues" evidence="1">
    <location>
        <begin position="60"/>
        <end position="70"/>
    </location>
</feature>
<dbReference type="Proteomes" id="UP000307968">
    <property type="component" value="Chromosome"/>
</dbReference>
<evidence type="ECO:0000313" key="2">
    <source>
        <dbReference type="EMBL" id="VTP62203.1"/>
    </source>
</evidence>
<feature type="region of interest" description="Disordered" evidence="1">
    <location>
        <begin position="58"/>
        <end position="82"/>
    </location>
</feature>